<dbReference type="Proteomes" id="UP000236893">
    <property type="component" value="Unassembled WGS sequence"/>
</dbReference>
<feature type="compositionally biased region" description="Polar residues" evidence="1">
    <location>
        <begin position="1"/>
        <end position="19"/>
    </location>
</feature>
<dbReference type="InterPro" id="IPR025295">
    <property type="entry name" value="eCIS_core_dom"/>
</dbReference>
<protein>
    <recommendedName>
        <fullName evidence="2">eCIS core domain-containing protein</fullName>
    </recommendedName>
</protein>
<keyword evidence="4" id="KW-1185">Reference proteome</keyword>
<feature type="region of interest" description="Disordered" evidence="1">
    <location>
        <begin position="1"/>
        <end position="23"/>
    </location>
</feature>
<feature type="domain" description="eCIS core" evidence="2">
    <location>
        <begin position="203"/>
        <end position="280"/>
    </location>
</feature>
<gene>
    <name evidence="3" type="ORF">C3K47_05835</name>
</gene>
<dbReference type="Pfam" id="PF13699">
    <property type="entry name" value="eCIS_core"/>
    <property type="match status" value="1"/>
</dbReference>
<name>A0A2S5A430_9SPHI</name>
<comment type="caution">
    <text evidence="3">The sequence shown here is derived from an EMBL/GenBank/DDBJ whole genome shotgun (WGS) entry which is preliminary data.</text>
</comment>
<evidence type="ECO:0000313" key="3">
    <source>
        <dbReference type="EMBL" id="POY37284.1"/>
    </source>
</evidence>
<organism evidence="3 4">
    <name type="scientific">Solitalea longa</name>
    <dbReference type="NCBI Taxonomy" id="2079460"/>
    <lineage>
        <taxon>Bacteria</taxon>
        <taxon>Pseudomonadati</taxon>
        <taxon>Bacteroidota</taxon>
        <taxon>Sphingobacteriia</taxon>
        <taxon>Sphingobacteriales</taxon>
        <taxon>Sphingobacteriaceae</taxon>
        <taxon>Solitalea</taxon>
    </lineage>
</organism>
<dbReference type="EMBL" id="PQVF01000004">
    <property type="protein sequence ID" value="POY37284.1"/>
    <property type="molecule type" value="Genomic_DNA"/>
</dbReference>
<reference evidence="3 4" key="1">
    <citation type="submission" date="2018-01" db="EMBL/GenBank/DDBJ databases">
        <authorList>
            <person name="Gaut B.S."/>
            <person name="Morton B.R."/>
            <person name="Clegg M.T."/>
            <person name="Duvall M.R."/>
        </authorList>
    </citation>
    <scope>NUCLEOTIDE SEQUENCE [LARGE SCALE GENOMIC DNA]</scope>
    <source>
        <strain evidence="3 4">HR-AV</strain>
    </source>
</reference>
<feature type="non-terminal residue" evidence="3">
    <location>
        <position position="361"/>
    </location>
</feature>
<proteinExistence type="predicted"/>
<dbReference type="OrthoDB" id="4317910at2"/>
<evidence type="ECO:0000313" key="4">
    <source>
        <dbReference type="Proteomes" id="UP000236893"/>
    </source>
</evidence>
<evidence type="ECO:0000256" key="1">
    <source>
        <dbReference type="SAM" id="MobiDB-lite"/>
    </source>
</evidence>
<accession>A0A2S5A430</accession>
<dbReference type="RefSeq" id="WP_133159336.1">
    <property type="nucleotide sequence ID" value="NZ_PQVF01000004.1"/>
</dbReference>
<sequence>MQTHLTGVAEKSTSNVSNKQKNKSFFAPVMVQPKLSISPVDDAYEHEADATAEKVTRMPNPEAASSNQTLPVIQKKCAACEEEEKLQLMEAGEEAGQSDPIADIPIQRKCAACEEEDQQQLQLKPKTAGYSIIQMKCSSCESDETNQEPGASLQLKPIVETSIQRTDSAYAEEGKINLKENNQGGTPVVSPLVTQVLASSGQPIDESVRNFMEPWFGYDFSSVQIHNNSLAHQSSSTINALAYTHKNHIVFGNGRYQPQTVEGKKLLAHELTHVIQQNAGISAKKILRARARQVECAHGPFTSSSGAVITDPVSFITETETRAIEMIDAAIASLIHTRTLIAAGEEPFWPTIVDALGRALT</sequence>
<dbReference type="AlphaFoldDB" id="A0A2S5A430"/>
<evidence type="ECO:0000259" key="2">
    <source>
        <dbReference type="Pfam" id="PF13699"/>
    </source>
</evidence>